<feature type="signal peptide" evidence="2">
    <location>
        <begin position="1"/>
        <end position="21"/>
    </location>
</feature>
<feature type="compositionally biased region" description="Basic and acidic residues" evidence="1">
    <location>
        <begin position="34"/>
        <end position="45"/>
    </location>
</feature>
<feature type="region of interest" description="Disordered" evidence="1">
    <location>
        <begin position="67"/>
        <end position="89"/>
    </location>
</feature>
<gene>
    <name evidence="3" type="ORF">FLL46_21795</name>
</gene>
<accession>A0A545U6D3</accession>
<comment type="caution">
    <text evidence="3">The sequence shown here is derived from an EMBL/GenBank/DDBJ whole genome shotgun (WGS) entry which is preliminary data.</text>
</comment>
<dbReference type="AlphaFoldDB" id="A0A545U6D3"/>
<keyword evidence="4" id="KW-1185">Reference proteome</keyword>
<dbReference type="EMBL" id="VIKS01000013">
    <property type="protein sequence ID" value="TQV85026.1"/>
    <property type="molecule type" value="Genomic_DNA"/>
</dbReference>
<evidence type="ECO:0008006" key="5">
    <source>
        <dbReference type="Google" id="ProtNLM"/>
    </source>
</evidence>
<feature type="region of interest" description="Disordered" evidence="1">
    <location>
        <begin position="21"/>
        <end position="45"/>
    </location>
</feature>
<keyword evidence="2" id="KW-0732">Signal</keyword>
<evidence type="ECO:0000313" key="3">
    <source>
        <dbReference type="EMBL" id="TQV85026.1"/>
    </source>
</evidence>
<feature type="compositionally biased region" description="Low complexity" evidence="1">
    <location>
        <begin position="23"/>
        <end position="33"/>
    </location>
</feature>
<protein>
    <recommendedName>
        <fullName evidence="5">Porin</fullName>
    </recommendedName>
</protein>
<dbReference type="RefSeq" id="WP_142933689.1">
    <property type="nucleotide sequence ID" value="NZ_ML660169.1"/>
</dbReference>
<dbReference type="Proteomes" id="UP000315439">
    <property type="component" value="Unassembled WGS sequence"/>
</dbReference>
<proteinExistence type="predicted"/>
<reference evidence="3 4" key="1">
    <citation type="submission" date="2019-07" db="EMBL/GenBank/DDBJ databases">
        <title>Draft genome for Aliikangiella sp. M105.</title>
        <authorList>
            <person name="Wang G."/>
        </authorList>
    </citation>
    <scope>NUCLEOTIDE SEQUENCE [LARGE SCALE GENOMIC DNA]</scope>
    <source>
        <strain evidence="3 4">M105</strain>
    </source>
</reference>
<evidence type="ECO:0000256" key="1">
    <source>
        <dbReference type="SAM" id="MobiDB-lite"/>
    </source>
</evidence>
<name>A0A545U6D3_9GAMM</name>
<feature type="chain" id="PRO_5021964829" description="Porin" evidence="2">
    <location>
        <begin position="22"/>
        <end position="89"/>
    </location>
</feature>
<organism evidence="3 4">
    <name type="scientific">Aliikangiella coralliicola</name>
    <dbReference type="NCBI Taxonomy" id="2592383"/>
    <lineage>
        <taxon>Bacteria</taxon>
        <taxon>Pseudomonadati</taxon>
        <taxon>Pseudomonadota</taxon>
        <taxon>Gammaproteobacteria</taxon>
        <taxon>Oceanospirillales</taxon>
        <taxon>Pleioneaceae</taxon>
        <taxon>Aliikangiella</taxon>
    </lineage>
</organism>
<evidence type="ECO:0000256" key="2">
    <source>
        <dbReference type="SAM" id="SignalP"/>
    </source>
</evidence>
<sequence length="89" mass="9760">MHKTSIVVGLLLLLGSVTSFADSQKSNSKQNTQQEKKTQSKKQESEKNIFDVLYLCEPYPACVVWPGGGGNDNSNTQKASADRNKLNSK</sequence>
<evidence type="ECO:0000313" key="4">
    <source>
        <dbReference type="Proteomes" id="UP000315439"/>
    </source>
</evidence>
<feature type="compositionally biased region" description="Basic and acidic residues" evidence="1">
    <location>
        <begin position="80"/>
        <end position="89"/>
    </location>
</feature>